<feature type="compositionally biased region" description="Polar residues" evidence="1">
    <location>
        <begin position="1"/>
        <end position="10"/>
    </location>
</feature>
<evidence type="ECO:0000256" key="1">
    <source>
        <dbReference type="SAM" id="MobiDB-lite"/>
    </source>
</evidence>
<proteinExistence type="predicted"/>
<organism evidence="2 3">
    <name type="scientific">Catenaria anguillulae PL171</name>
    <dbReference type="NCBI Taxonomy" id="765915"/>
    <lineage>
        <taxon>Eukaryota</taxon>
        <taxon>Fungi</taxon>
        <taxon>Fungi incertae sedis</taxon>
        <taxon>Blastocladiomycota</taxon>
        <taxon>Blastocladiomycetes</taxon>
        <taxon>Blastocladiales</taxon>
        <taxon>Catenariaceae</taxon>
        <taxon>Catenaria</taxon>
    </lineage>
</organism>
<feature type="compositionally biased region" description="Low complexity" evidence="1">
    <location>
        <begin position="102"/>
        <end position="120"/>
    </location>
</feature>
<dbReference type="Proteomes" id="UP000193411">
    <property type="component" value="Unassembled WGS sequence"/>
</dbReference>
<comment type="caution">
    <text evidence="2">The sequence shown here is derived from an EMBL/GenBank/DDBJ whole genome shotgun (WGS) entry which is preliminary data.</text>
</comment>
<evidence type="ECO:0000313" key="2">
    <source>
        <dbReference type="EMBL" id="ORZ37733.1"/>
    </source>
</evidence>
<accession>A0A1Y2HVL3</accession>
<dbReference type="AlphaFoldDB" id="A0A1Y2HVL3"/>
<feature type="compositionally biased region" description="Pro residues" evidence="1">
    <location>
        <begin position="14"/>
        <end position="26"/>
    </location>
</feature>
<sequence>MDPTFTQMDVSTLPPLPPSPTFPPTPTQKSSPSSPIPPSLFAHDDGFLADSDLLCSAPTSAPASSSLPALAPITSQSRDINYAEAYDDPSFLEDSATPLRPPVAASAEPQASAPADSSDSNLVSHLSLLRTELAARQAALAAEESQFATTLASSPSAVQSIVDTILTMDDLAAVDGPELEKHFHTPGFCVVPSNARHYFLPMFTAPSLPGDSIWSRAKSVAANCATLALVTLGMVVEFVLPGVQCKEYYVALNMANVGRRLKSERADVRRAEEVVRIGEAVLAHHHGDDGGVGKRRRQA</sequence>
<feature type="region of interest" description="Disordered" evidence="1">
    <location>
        <begin position="91"/>
        <end position="120"/>
    </location>
</feature>
<name>A0A1Y2HVL3_9FUNG</name>
<feature type="region of interest" description="Disordered" evidence="1">
    <location>
        <begin position="1"/>
        <end position="44"/>
    </location>
</feature>
<protein>
    <submittedName>
        <fullName evidence="2">Uncharacterized protein</fullName>
    </submittedName>
</protein>
<reference evidence="2 3" key="1">
    <citation type="submission" date="2016-07" db="EMBL/GenBank/DDBJ databases">
        <title>Pervasive Adenine N6-methylation of Active Genes in Fungi.</title>
        <authorList>
            <consortium name="DOE Joint Genome Institute"/>
            <person name="Mondo S.J."/>
            <person name="Dannebaum R.O."/>
            <person name="Kuo R.C."/>
            <person name="Labutti K."/>
            <person name="Haridas S."/>
            <person name="Kuo A."/>
            <person name="Salamov A."/>
            <person name="Ahrendt S.R."/>
            <person name="Lipzen A."/>
            <person name="Sullivan W."/>
            <person name="Andreopoulos W.B."/>
            <person name="Clum A."/>
            <person name="Lindquist E."/>
            <person name="Daum C."/>
            <person name="Ramamoorthy G.K."/>
            <person name="Gryganskyi A."/>
            <person name="Culley D."/>
            <person name="Magnuson J.K."/>
            <person name="James T.Y."/>
            <person name="O'Malley M.A."/>
            <person name="Stajich J.E."/>
            <person name="Spatafora J.W."/>
            <person name="Visel A."/>
            <person name="Grigoriev I.V."/>
        </authorList>
    </citation>
    <scope>NUCLEOTIDE SEQUENCE [LARGE SCALE GENOMIC DNA]</scope>
    <source>
        <strain evidence="2 3">PL171</strain>
    </source>
</reference>
<gene>
    <name evidence="2" type="ORF">BCR44DRAFT_1024661</name>
</gene>
<keyword evidence="3" id="KW-1185">Reference proteome</keyword>
<dbReference type="EMBL" id="MCFL01000011">
    <property type="protein sequence ID" value="ORZ37733.1"/>
    <property type="molecule type" value="Genomic_DNA"/>
</dbReference>
<evidence type="ECO:0000313" key="3">
    <source>
        <dbReference type="Proteomes" id="UP000193411"/>
    </source>
</evidence>